<evidence type="ECO:0000256" key="6">
    <source>
        <dbReference type="ARBA" id="ARBA00022734"/>
    </source>
</evidence>
<protein>
    <recommendedName>
        <fullName evidence="10">Alpha-galactosidase</fullName>
        <ecNumber evidence="10">3.2.1.22</ecNumber>
    </recommendedName>
    <alternativeName>
        <fullName evidence="10">Melibiase</fullName>
    </alternativeName>
</protein>
<sequence>MSSPRPGPRRFAVAALSCALAVLPLTVGTAHASTAPPSATTSTRAPATVPTPTIPTAPTTTKPAATLAATPPMGWNDWAHYQCSVDESTVVANADALVSTGLAAKGYTTVTVDDCWMASARDADGDLVADPTKFPHGMAWLGSYLHSKGLNFGIYEDAGSATCGGYPGSGQPQGGGADHFAQDAATFASWGVDYLKLDGCNVYIPSGESTEQAYHNAYSAESSALAAAGRPITFSESAPAYFQTAEWGNPTWFDVLGWVGQLGQLWREGWDIATYDSGNPTASRWSSVLSNYGYNRWISRYAHPGNWNDPDFLIAGDPGLTADESRSQVALWAMMNAPMILSSDVANLSPDALAALGNTDLIALDQDPAGRQAGVVSTNGTTDVLAKPLANGDRAVAVLNRGSGAATVSTALSSVGLPNCTATAKDLWTGATSTVSNALTATIPAHGTAIWRLTPSAGCAAAVPTGEIVGNGAKCMDLTGSNTADGTAAILYTCSGGSNQAWSRPGDGSVQTLGKCLTASGTTAGSTVVISSCSGSSAQQWTAQADGTVTNNASGLCLDVYGGGSADGTKLDTWTCGSHQANQTWALPD</sequence>
<proteinExistence type="inferred from homology"/>
<keyword evidence="9 10" id="KW-0326">Glycosidase</keyword>
<feature type="signal peptide" evidence="12">
    <location>
        <begin position="1"/>
        <end position="32"/>
    </location>
</feature>
<dbReference type="Proteomes" id="UP000730482">
    <property type="component" value="Unassembled WGS sequence"/>
</dbReference>
<dbReference type="Pfam" id="PF17801">
    <property type="entry name" value="Melibiase_C"/>
    <property type="match status" value="1"/>
</dbReference>
<dbReference type="InterPro" id="IPR013780">
    <property type="entry name" value="Glyco_hydro_b"/>
</dbReference>
<feature type="region of interest" description="Disordered" evidence="11">
    <location>
        <begin position="31"/>
        <end position="62"/>
    </location>
</feature>
<dbReference type="Gene3D" id="3.20.20.70">
    <property type="entry name" value="Aldolase class I"/>
    <property type="match status" value="1"/>
</dbReference>
<dbReference type="InterPro" id="IPR000111">
    <property type="entry name" value="Glyco_hydro_27/36_CS"/>
</dbReference>
<evidence type="ECO:0000256" key="4">
    <source>
        <dbReference type="ARBA" id="ARBA00022525"/>
    </source>
</evidence>
<feature type="chain" id="PRO_5046150307" description="Alpha-galactosidase" evidence="12">
    <location>
        <begin position="33"/>
        <end position="589"/>
    </location>
</feature>
<dbReference type="CDD" id="cd14792">
    <property type="entry name" value="GH27"/>
    <property type="match status" value="1"/>
</dbReference>
<evidence type="ECO:0000256" key="10">
    <source>
        <dbReference type="RuleBase" id="RU361168"/>
    </source>
</evidence>
<keyword evidence="10" id="KW-1015">Disulfide bond</keyword>
<evidence type="ECO:0000256" key="9">
    <source>
        <dbReference type="ARBA" id="ARBA00023295"/>
    </source>
</evidence>
<dbReference type="InterPro" id="IPR002241">
    <property type="entry name" value="Glyco_hydro_27"/>
</dbReference>
<dbReference type="InterPro" id="IPR041233">
    <property type="entry name" value="Melibiase_C"/>
</dbReference>
<name>A0ABS5L5V7_9ACTN</name>
<dbReference type="CDD" id="cd23418">
    <property type="entry name" value="beta-trefoil_Ricin_XLN-like"/>
    <property type="match status" value="1"/>
</dbReference>
<gene>
    <name evidence="14" type="ORF">KGQ19_42760</name>
</gene>
<comment type="caution">
    <text evidence="14">The sequence shown here is derived from an EMBL/GenBank/DDBJ whole genome shotgun (WGS) entry which is preliminary data.</text>
</comment>
<evidence type="ECO:0000256" key="2">
    <source>
        <dbReference type="ARBA" id="ARBA00004613"/>
    </source>
</evidence>
<reference evidence="14 15" key="1">
    <citation type="submission" date="2020-02" db="EMBL/GenBank/DDBJ databases">
        <title>Acidophilic actinobacteria isolated from forest soil.</title>
        <authorList>
            <person name="Golinska P."/>
        </authorList>
    </citation>
    <scope>NUCLEOTIDE SEQUENCE [LARGE SCALE GENOMIC DNA]</scope>
    <source>
        <strain evidence="14 15">NL8</strain>
    </source>
</reference>
<evidence type="ECO:0000256" key="8">
    <source>
        <dbReference type="ARBA" id="ARBA00023180"/>
    </source>
</evidence>
<keyword evidence="7 10" id="KW-0378">Hydrolase</keyword>
<evidence type="ECO:0000313" key="14">
    <source>
        <dbReference type="EMBL" id="MBS2553594.1"/>
    </source>
</evidence>
<dbReference type="Gene3D" id="2.60.40.1180">
    <property type="entry name" value="Golgi alpha-mannosidase II"/>
    <property type="match status" value="1"/>
</dbReference>
<dbReference type="SUPFAM" id="SSF51011">
    <property type="entry name" value="Glycosyl hydrolase domain"/>
    <property type="match status" value="1"/>
</dbReference>
<dbReference type="PROSITE" id="PS00512">
    <property type="entry name" value="ALPHA_GALACTOSIDASE"/>
    <property type="match status" value="1"/>
</dbReference>
<comment type="similarity">
    <text evidence="3 10">Belongs to the glycosyl hydrolase 27 family.</text>
</comment>
<evidence type="ECO:0000256" key="11">
    <source>
        <dbReference type="SAM" id="MobiDB-lite"/>
    </source>
</evidence>
<keyword evidence="8" id="KW-0325">Glycoprotein</keyword>
<dbReference type="PROSITE" id="PS50231">
    <property type="entry name" value="RICIN_B_LECTIN"/>
    <property type="match status" value="1"/>
</dbReference>
<dbReference type="Pfam" id="PF16499">
    <property type="entry name" value="Melibiase_2"/>
    <property type="match status" value="1"/>
</dbReference>
<dbReference type="Gene3D" id="2.80.10.50">
    <property type="match status" value="2"/>
</dbReference>
<dbReference type="InterPro" id="IPR017853">
    <property type="entry name" value="GH"/>
</dbReference>
<evidence type="ECO:0000259" key="13">
    <source>
        <dbReference type="SMART" id="SM00458"/>
    </source>
</evidence>
<keyword evidence="15" id="KW-1185">Reference proteome</keyword>
<evidence type="ECO:0000256" key="3">
    <source>
        <dbReference type="ARBA" id="ARBA00009743"/>
    </source>
</evidence>
<keyword evidence="4" id="KW-0964">Secreted</keyword>
<dbReference type="SMART" id="SM00458">
    <property type="entry name" value="RICIN"/>
    <property type="match status" value="1"/>
</dbReference>
<dbReference type="EMBL" id="JAAFYZ010000268">
    <property type="protein sequence ID" value="MBS2553594.1"/>
    <property type="molecule type" value="Genomic_DNA"/>
</dbReference>
<dbReference type="SUPFAM" id="SSF50370">
    <property type="entry name" value="Ricin B-like lectins"/>
    <property type="match status" value="1"/>
</dbReference>
<evidence type="ECO:0000313" key="15">
    <source>
        <dbReference type="Proteomes" id="UP000730482"/>
    </source>
</evidence>
<feature type="domain" description="Ricin B lectin" evidence="13">
    <location>
        <begin position="462"/>
        <end position="588"/>
    </location>
</feature>
<dbReference type="PRINTS" id="PR00740">
    <property type="entry name" value="GLHYDRLASE27"/>
</dbReference>
<evidence type="ECO:0000256" key="7">
    <source>
        <dbReference type="ARBA" id="ARBA00022801"/>
    </source>
</evidence>
<comment type="catalytic activity">
    <reaction evidence="10">
        <text>Hydrolysis of terminal, non-reducing alpha-D-galactose residues in alpha-D-galactosides, including galactose oligosaccharides, galactomannans and galactolipids.</text>
        <dbReference type="EC" id="3.2.1.22"/>
    </reaction>
</comment>
<keyword evidence="5 12" id="KW-0732">Signal</keyword>
<dbReference type="SUPFAM" id="SSF51445">
    <property type="entry name" value="(Trans)glycosidases"/>
    <property type="match status" value="1"/>
</dbReference>
<dbReference type="InterPro" id="IPR013785">
    <property type="entry name" value="Aldolase_TIM"/>
</dbReference>
<dbReference type="RefSeq" id="WP_212020304.1">
    <property type="nucleotide sequence ID" value="NZ_JAAFYZ010000268.1"/>
</dbReference>
<evidence type="ECO:0000256" key="5">
    <source>
        <dbReference type="ARBA" id="ARBA00022729"/>
    </source>
</evidence>
<dbReference type="Pfam" id="PF00652">
    <property type="entry name" value="Ricin_B_lectin"/>
    <property type="match status" value="1"/>
</dbReference>
<comment type="subcellular location">
    <subcellularLocation>
        <location evidence="2">Secreted</location>
    </subcellularLocation>
</comment>
<evidence type="ECO:0000256" key="12">
    <source>
        <dbReference type="SAM" id="SignalP"/>
    </source>
</evidence>
<comment type="function">
    <text evidence="1">Hydrolyzes a variety of simple alpha-D-galactoside as well as more complex molecules such as oligosaccharides and polysaccharides.</text>
</comment>
<dbReference type="PANTHER" id="PTHR11452">
    <property type="entry name" value="ALPHA-GALACTOSIDASE/ALPHA-N-ACETYLGALACTOSAMINIDASE"/>
    <property type="match status" value="1"/>
</dbReference>
<dbReference type="PANTHER" id="PTHR11452:SF91">
    <property type="entry name" value="ALPHA-GALACTOSIDASE A-RELATED"/>
    <property type="match status" value="1"/>
</dbReference>
<organism evidence="14 15">
    <name type="scientific">Catenulispora pinistramenti</name>
    <dbReference type="NCBI Taxonomy" id="2705254"/>
    <lineage>
        <taxon>Bacteria</taxon>
        <taxon>Bacillati</taxon>
        <taxon>Actinomycetota</taxon>
        <taxon>Actinomycetes</taxon>
        <taxon>Catenulisporales</taxon>
        <taxon>Catenulisporaceae</taxon>
        <taxon>Catenulispora</taxon>
    </lineage>
</organism>
<evidence type="ECO:0000256" key="1">
    <source>
        <dbReference type="ARBA" id="ARBA00003969"/>
    </source>
</evidence>
<dbReference type="InterPro" id="IPR000772">
    <property type="entry name" value="Ricin_B_lectin"/>
</dbReference>
<accession>A0ABS5L5V7</accession>
<keyword evidence="6" id="KW-0430">Lectin</keyword>
<dbReference type="InterPro" id="IPR035992">
    <property type="entry name" value="Ricin_B-like_lectins"/>
</dbReference>
<dbReference type="EC" id="3.2.1.22" evidence="10"/>